<reference evidence="2" key="2">
    <citation type="submission" date="2015-08" db="UniProtKB">
        <authorList>
            <consortium name="WormBaseParasite"/>
        </authorList>
    </citation>
    <scope>IDENTIFICATION</scope>
</reference>
<keyword evidence="1" id="KW-1185">Reference proteome</keyword>
<dbReference type="WBParaSite" id="SVE_2029700.1">
    <property type="protein sequence ID" value="SVE_2029700.1"/>
    <property type="gene ID" value="SVE_2029700"/>
</dbReference>
<protein>
    <submittedName>
        <fullName evidence="2">ANK_REP_REGION domain-containing protein</fullName>
    </submittedName>
</protein>
<accession>A0A0K0G6B4</accession>
<evidence type="ECO:0000313" key="1">
    <source>
        <dbReference type="Proteomes" id="UP000035680"/>
    </source>
</evidence>
<dbReference type="Proteomes" id="UP000035680">
    <property type="component" value="Unassembled WGS sequence"/>
</dbReference>
<organism evidence="1 2">
    <name type="scientific">Strongyloides venezuelensis</name>
    <name type="common">Threadworm</name>
    <dbReference type="NCBI Taxonomy" id="75913"/>
    <lineage>
        <taxon>Eukaryota</taxon>
        <taxon>Metazoa</taxon>
        <taxon>Ecdysozoa</taxon>
        <taxon>Nematoda</taxon>
        <taxon>Chromadorea</taxon>
        <taxon>Rhabditida</taxon>
        <taxon>Tylenchina</taxon>
        <taxon>Panagrolaimomorpha</taxon>
        <taxon>Strongyloidoidea</taxon>
        <taxon>Strongyloididae</taxon>
        <taxon>Strongyloides</taxon>
    </lineage>
</organism>
<name>A0A0K0G6B4_STRVS</name>
<reference evidence="1" key="1">
    <citation type="submission" date="2014-07" db="EMBL/GenBank/DDBJ databases">
        <authorList>
            <person name="Martin A.A"/>
            <person name="De Silva N."/>
        </authorList>
    </citation>
    <scope>NUCLEOTIDE SEQUENCE</scope>
</reference>
<proteinExistence type="predicted"/>
<evidence type="ECO:0000313" key="2">
    <source>
        <dbReference type="WBParaSite" id="SVE_2029700.1"/>
    </source>
</evidence>
<dbReference type="AlphaFoldDB" id="A0A0K0G6B4"/>
<sequence>MTKEHHYLPYRDTSLMNKSTKYLVQNGLDETENIVEAHEIFGNETCLKFARTFDRLETDAIFVKKSRKCSSIA</sequence>